<feature type="compositionally biased region" description="Polar residues" evidence="2">
    <location>
        <begin position="161"/>
        <end position="171"/>
    </location>
</feature>
<reference evidence="5 6" key="1">
    <citation type="journal article" date="2012" name="Eukaryot. Cell">
        <title>Draft genome sequence of CBS 2479, the standard type strain of Trichosporon asahii.</title>
        <authorList>
            <person name="Yang R.Y."/>
            <person name="Li H.T."/>
            <person name="Zhu H."/>
            <person name="Zhou G.P."/>
            <person name="Wang M."/>
            <person name="Wang L."/>
        </authorList>
    </citation>
    <scope>NUCLEOTIDE SEQUENCE [LARGE SCALE GENOMIC DNA]</scope>
    <source>
        <strain evidence="6">ATCC 90039 / CBS 2479 / JCM 2466 / KCTC 7840 / NCYC 2677 / UAMH 7654</strain>
    </source>
</reference>
<evidence type="ECO:0000313" key="5">
    <source>
        <dbReference type="EMBL" id="EJT52946.1"/>
    </source>
</evidence>
<evidence type="ECO:0000313" key="6">
    <source>
        <dbReference type="Proteomes" id="UP000002748"/>
    </source>
</evidence>
<dbReference type="HOGENOM" id="CLU_700548_0_0_1"/>
<dbReference type="InterPro" id="IPR036908">
    <property type="entry name" value="RlpA-like_sf"/>
</dbReference>
<dbReference type="SUPFAM" id="SSF50685">
    <property type="entry name" value="Barwin-like endoglucanases"/>
    <property type="match status" value="1"/>
</dbReference>
<feature type="signal peptide" evidence="3">
    <location>
        <begin position="1"/>
        <end position="19"/>
    </location>
</feature>
<feature type="chain" id="PRO_5003785016" description="Barwin domain-containing protein" evidence="3">
    <location>
        <begin position="20"/>
        <end position="394"/>
    </location>
</feature>
<dbReference type="PANTHER" id="PTHR31836:SF25">
    <property type="entry name" value="RLPA-LIKE PROTEIN DOUBLE-PSI BETA-BARREL DOMAIN-CONTAINING PROTEIN"/>
    <property type="match status" value="1"/>
</dbReference>
<feature type="compositionally biased region" description="Low complexity" evidence="2">
    <location>
        <begin position="348"/>
        <end position="359"/>
    </location>
</feature>
<dbReference type="CDD" id="cd22191">
    <property type="entry name" value="DPBB_RlpA_EXP_N-like"/>
    <property type="match status" value="1"/>
</dbReference>
<comment type="caution">
    <text evidence="5">The sequence shown here is derived from an EMBL/GenBank/DDBJ whole genome shotgun (WGS) entry which is preliminary data.</text>
</comment>
<dbReference type="GO" id="GO:0042742">
    <property type="term" value="P:defense response to bacterium"/>
    <property type="evidence" value="ECO:0007669"/>
    <property type="project" value="InterPro"/>
</dbReference>
<dbReference type="KEGG" id="tasa:A1Q1_00693"/>
<feature type="compositionally biased region" description="Acidic residues" evidence="2">
    <location>
        <begin position="369"/>
        <end position="384"/>
    </location>
</feature>
<dbReference type="InterPro" id="IPR051477">
    <property type="entry name" value="Expansin_CellWall"/>
</dbReference>
<dbReference type="RefSeq" id="XP_014183907.1">
    <property type="nucleotide sequence ID" value="XM_014328432.1"/>
</dbReference>
<dbReference type="EMBL" id="ALBS01000012">
    <property type="protein sequence ID" value="EJT52946.1"/>
    <property type="molecule type" value="Genomic_DNA"/>
</dbReference>
<name>J5TUL5_TRIAS</name>
<dbReference type="Proteomes" id="UP000002748">
    <property type="component" value="Unassembled WGS sequence"/>
</dbReference>
<protein>
    <recommendedName>
        <fullName evidence="4">Barwin domain-containing protein</fullName>
    </recommendedName>
</protein>
<dbReference type="OrthoDB" id="623670at2759"/>
<sequence>MFTLVKTALISTLLGSSWAAPIPVQLLPRQGCSAEGGHCATYYDVGLGACGNYNSDSEWVVAMNHVEWDGGSHCGRMVQITANTGKTATARIVDLCPGCGVGSLDLSRPVFEAISNNGLTPGVIPISWQFADGGSSNSGNNDAAGGAVAFDREPAPEPSQPAWTPDSSTAEQPVWTPSPAAEQPAWTPSPAAEQPAWTPSSSSEQPAWSEPAQAWTPTSSTAAAQSSTPTSTEEWSQPSANAWSQPPAESSAPVSTEWNEPAATSSEAWGWRNHNDNKKHGKHGGERGGKHGNGQGEWHGKHDWNKQESTSTSEWAAPTPAGEWNPPAALYAEPAPSSVQAEQPGAQPTTPAEQEALPEPEQKEHDAEPGADVDEDDYDCEDSAGSESDLPWCD</sequence>
<evidence type="ECO:0000256" key="1">
    <source>
        <dbReference type="ARBA" id="ARBA00022729"/>
    </source>
</evidence>
<keyword evidence="1 3" id="KW-0732">Signal</keyword>
<dbReference type="InterPro" id="IPR001153">
    <property type="entry name" value="Barwin_dom"/>
</dbReference>
<proteinExistence type="predicted"/>
<dbReference type="GeneID" id="25984207"/>
<dbReference type="AlphaFoldDB" id="J5TUL5"/>
<feature type="domain" description="Barwin" evidence="4">
    <location>
        <begin position="53"/>
        <end position="120"/>
    </location>
</feature>
<organism evidence="5 6">
    <name type="scientific">Trichosporon asahii var. asahii (strain ATCC 90039 / CBS 2479 / JCM 2466 / KCTC 7840 / NBRC 103889/ NCYC 2677 / UAMH 7654)</name>
    <name type="common">Yeast</name>
    <dbReference type="NCBI Taxonomy" id="1186058"/>
    <lineage>
        <taxon>Eukaryota</taxon>
        <taxon>Fungi</taxon>
        <taxon>Dikarya</taxon>
        <taxon>Basidiomycota</taxon>
        <taxon>Agaricomycotina</taxon>
        <taxon>Tremellomycetes</taxon>
        <taxon>Trichosporonales</taxon>
        <taxon>Trichosporonaceae</taxon>
        <taxon>Trichosporon</taxon>
    </lineage>
</organism>
<gene>
    <name evidence="5" type="ORF">A1Q1_00693</name>
</gene>
<dbReference type="GO" id="GO:0050832">
    <property type="term" value="P:defense response to fungus"/>
    <property type="evidence" value="ECO:0007669"/>
    <property type="project" value="InterPro"/>
</dbReference>
<evidence type="ECO:0000256" key="3">
    <source>
        <dbReference type="SAM" id="SignalP"/>
    </source>
</evidence>
<evidence type="ECO:0000256" key="2">
    <source>
        <dbReference type="SAM" id="MobiDB-lite"/>
    </source>
</evidence>
<feature type="compositionally biased region" description="Polar residues" evidence="2">
    <location>
        <begin position="233"/>
        <end position="267"/>
    </location>
</feature>
<feature type="compositionally biased region" description="Basic and acidic residues" evidence="2">
    <location>
        <begin position="273"/>
        <end position="289"/>
    </location>
</feature>
<feature type="compositionally biased region" description="Polar residues" evidence="2">
    <location>
        <begin position="197"/>
        <end position="206"/>
    </location>
</feature>
<dbReference type="Gene3D" id="2.40.40.10">
    <property type="entry name" value="RlpA-like domain"/>
    <property type="match status" value="1"/>
</dbReference>
<feature type="region of interest" description="Disordered" evidence="2">
    <location>
        <begin position="135"/>
        <end position="394"/>
    </location>
</feature>
<dbReference type="VEuPathDB" id="FungiDB:A1Q1_00693"/>
<feature type="compositionally biased region" description="Low complexity" evidence="2">
    <location>
        <begin position="211"/>
        <end position="232"/>
    </location>
</feature>
<dbReference type="Pfam" id="PF00967">
    <property type="entry name" value="Barwin"/>
    <property type="match status" value="1"/>
</dbReference>
<evidence type="ECO:0000259" key="4">
    <source>
        <dbReference type="Pfam" id="PF00967"/>
    </source>
</evidence>
<dbReference type="PANTHER" id="PTHR31836">
    <property type="match status" value="1"/>
</dbReference>
<accession>J5TUL5</accession>